<evidence type="ECO:0000313" key="2">
    <source>
        <dbReference type="Proteomes" id="UP000594778"/>
    </source>
</evidence>
<protein>
    <submittedName>
        <fullName evidence="1">Uncharacterized protein</fullName>
    </submittedName>
</protein>
<dbReference type="EMBL" id="CP065668">
    <property type="protein sequence ID" value="QPS11113.1"/>
    <property type="molecule type" value="Genomic_DNA"/>
</dbReference>
<accession>A0A7T2W292</accession>
<dbReference type="OMA" id="CAGIEAN"/>
<dbReference type="GeneID" id="24113635"/>
<evidence type="ECO:0000313" key="1">
    <source>
        <dbReference type="EMBL" id="QPS11113.1"/>
    </source>
</evidence>
<organism evidence="1 2">
    <name type="scientific">Delftia acidovorans</name>
    <name type="common">Pseudomonas acidovorans</name>
    <name type="synonym">Comamonas acidovorans</name>
    <dbReference type="NCBI Taxonomy" id="80866"/>
    <lineage>
        <taxon>Bacteria</taxon>
        <taxon>Pseudomonadati</taxon>
        <taxon>Pseudomonadota</taxon>
        <taxon>Betaproteobacteria</taxon>
        <taxon>Burkholderiales</taxon>
        <taxon>Comamonadaceae</taxon>
        <taxon>Delftia</taxon>
    </lineage>
</organism>
<dbReference type="AlphaFoldDB" id="A0A7T2W292"/>
<reference evidence="1 2" key="1">
    <citation type="submission" date="2020-12" db="EMBL/GenBank/DDBJ databases">
        <title>FDA dAtabase for Regulatory Grade micrObial Sequences (FDA-ARGOS): Supporting development and validation of Infectious Disease Dx tests.</title>
        <authorList>
            <person name="Sproer C."/>
            <person name="Gronow S."/>
            <person name="Severitt S."/>
            <person name="Schroder I."/>
            <person name="Tallon L."/>
            <person name="Sadzewicz L."/>
            <person name="Zhao X."/>
            <person name="Boylan J."/>
            <person name="Ott S."/>
            <person name="Bowen H."/>
            <person name="Vavikolanu K."/>
            <person name="Mehta A."/>
            <person name="Aluvathingal J."/>
            <person name="Nadendla S."/>
            <person name="Lowell S."/>
            <person name="Myers T."/>
            <person name="Yan Y."/>
            <person name="Sichtig H."/>
        </authorList>
    </citation>
    <scope>NUCLEOTIDE SEQUENCE [LARGE SCALE GENOMIC DNA]</scope>
    <source>
        <strain evidence="1 2">FDAARGOS_909</strain>
    </source>
</reference>
<dbReference type="RefSeq" id="WP_012203636.1">
    <property type="nucleotide sequence ID" value="NZ_CANENH010000005.1"/>
</dbReference>
<gene>
    <name evidence="1" type="ORF">I6G66_14415</name>
</gene>
<sequence>MTLTAFSITRTGEFDVDQILEKLSAETGHAYMSVERIPDEWRAHLRADLKCPDCSVTGAEVVRSVVAGKSGKPKRQSFFRFTTPGHHPFCDYANPDATNAVPETLVAFSESRSNLTRAVRDLVCTGIEVGSFSQGSIRSMRDWFFNKKVESMFVVSLDPRTYPWIDALRENAFHARGALPTDVEITPEIAELPNFNWRAQAARLVQARYPQHQANMRALIDQHIGLFGASGKRSESLARRYAGRPVFNPTVLASEYRKTLALSEFIAHTHPPLNAVKDTSSSTGSVLALSALLLFGRDWDISKAIADFAKISPAVGTADQQLGNVMGLNPFHDYEAWAALKKLQDLNIQVPKDIDIKAERVVVEAALRAKFGVSPPGD</sequence>
<proteinExistence type="predicted"/>
<name>A0A7T2W292_DELAC</name>
<dbReference type="Proteomes" id="UP000594778">
    <property type="component" value="Chromosome"/>
</dbReference>